<reference evidence="2" key="1">
    <citation type="submission" date="2020-10" db="EMBL/GenBank/DDBJ databases">
        <title>Genome-based taxonomic classification of the species Anabaenopsis elenkinii.</title>
        <authorList>
            <person name="Delbaje E."/>
            <person name="Andreote A.P.D."/>
            <person name="Pellegrinetti T.A."/>
            <person name="Cruz R.B."/>
            <person name="Branco L.H.Z."/>
            <person name="Fiore M.F."/>
        </authorList>
    </citation>
    <scope>NUCLEOTIDE SEQUENCE [LARGE SCALE GENOMIC DNA]</scope>
    <source>
        <strain evidence="2">CCIBt3563</strain>
    </source>
</reference>
<dbReference type="EMBL" id="CP063311">
    <property type="protein sequence ID" value="QOV23835.1"/>
    <property type="molecule type" value="Genomic_DNA"/>
</dbReference>
<dbReference type="Proteomes" id="UP000593846">
    <property type="component" value="Chromosome"/>
</dbReference>
<proteinExistence type="predicted"/>
<dbReference type="PANTHER" id="PTHR35399">
    <property type="entry name" value="SLR8030 PROTEIN"/>
    <property type="match status" value="1"/>
</dbReference>
<dbReference type="KEGG" id="aee:IM676_06010"/>
<dbReference type="PROSITE" id="PS51318">
    <property type="entry name" value="TAT"/>
    <property type="match status" value="1"/>
</dbReference>
<dbReference type="InterPro" id="IPR006311">
    <property type="entry name" value="TAT_signal"/>
</dbReference>
<dbReference type="SUPFAM" id="SSF63825">
    <property type="entry name" value="YWTD domain"/>
    <property type="match status" value="1"/>
</dbReference>
<dbReference type="RefSeq" id="WP_200989368.1">
    <property type="nucleotide sequence ID" value="NZ_CP063311.1"/>
</dbReference>
<dbReference type="InterPro" id="IPR008557">
    <property type="entry name" value="PhoX"/>
</dbReference>
<dbReference type="Pfam" id="PF05787">
    <property type="entry name" value="PhoX"/>
    <property type="match status" value="1"/>
</dbReference>
<organism evidence="1 2">
    <name type="scientific">Anabaenopsis elenkinii CCIBt3563</name>
    <dbReference type="NCBI Taxonomy" id="2779889"/>
    <lineage>
        <taxon>Bacteria</taxon>
        <taxon>Bacillati</taxon>
        <taxon>Cyanobacteriota</taxon>
        <taxon>Cyanophyceae</taxon>
        <taxon>Nostocales</taxon>
        <taxon>Nodulariaceae</taxon>
        <taxon>Anabaenopsis</taxon>
    </lineage>
</organism>
<name>A0A7S6U018_9CYAN</name>
<dbReference type="AlphaFoldDB" id="A0A7S6U018"/>
<evidence type="ECO:0000313" key="1">
    <source>
        <dbReference type="EMBL" id="QOV23835.1"/>
    </source>
</evidence>
<protein>
    <submittedName>
        <fullName evidence="1">DUF839 domain-containing protein</fullName>
    </submittedName>
</protein>
<accession>A0A7S6U018</accession>
<keyword evidence="2" id="KW-1185">Reference proteome</keyword>
<sequence>MQVSRRKFLTLAGTSAATVTMLSPLEAFYAQVANGEMPTSTGYGPLEEKLPLNTAELPGNFRDRPILKLPRAFNYTAFHFTGQPMSDGFTVPSNHDGMAAYSGANGSTILVCNHELGNTATHPVRGDIRYSTGSQGGTSTIVVGADRRPIKSFNSCAGTSRNCAGGPTPWRTWITCEETFSTTTNTTGTAGTATARHGYNFEVVADPNSGLVTPVPLIAMGRFNHEAIAVDPRTGYVYETEDRADSCFYRFVPNVKPTKAGDLAQGGTLYALKVRGTQNFTLNTTNNPNLGGQVGLVKVGEKLPVEWVQVPNPDPDTESATNRTGVRHQSQDLGAAIFNRGEGAWYGNGLVYFVASNGGPPGVNKSNGRGHGQVWAYDPAREEITLVVEASPTGQFLDDPDNITVAPWGDLFLCEDGGGVDYIVGVNGKGQVYQFAMNNLGSSEFAGACFSADGRTLFVNIQSPGITLAIFGPWNRRR</sequence>
<gene>
    <name evidence="1" type="ORF">IM676_06010</name>
</gene>
<dbReference type="PANTHER" id="PTHR35399:SF4">
    <property type="entry name" value="MEMBRANE PROTEIN"/>
    <property type="match status" value="1"/>
</dbReference>
<evidence type="ECO:0000313" key="2">
    <source>
        <dbReference type="Proteomes" id="UP000593846"/>
    </source>
</evidence>